<evidence type="ECO:0000256" key="1">
    <source>
        <dbReference type="SAM" id="MobiDB-lite"/>
    </source>
</evidence>
<feature type="region of interest" description="Disordered" evidence="1">
    <location>
        <begin position="1"/>
        <end position="24"/>
    </location>
</feature>
<evidence type="ECO:0000313" key="3">
    <source>
        <dbReference type="Proteomes" id="UP000595437"/>
    </source>
</evidence>
<name>A0A7T8KCH7_CALRO</name>
<evidence type="ECO:0000313" key="2">
    <source>
        <dbReference type="EMBL" id="QQP53387.1"/>
    </source>
</evidence>
<protein>
    <submittedName>
        <fullName evidence="2">Uncharacterized protein</fullName>
    </submittedName>
</protein>
<reference evidence="3" key="1">
    <citation type="submission" date="2021-01" db="EMBL/GenBank/DDBJ databases">
        <title>Caligus Genome Assembly.</title>
        <authorList>
            <person name="Gallardo-Escarate C."/>
        </authorList>
    </citation>
    <scope>NUCLEOTIDE SEQUENCE [LARGE SCALE GENOMIC DNA]</scope>
</reference>
<gene>
    <name evidence="2" type="ORF">FKW44_005856</name>
</gene>
<dbReference type="Proteomes" id="UP000595437">
    <property type="component" value="Chromosome 4"/>
</dbReference>
<organism evidence="2 3">
    <name type="scientific">Caligus rogercresseyi</name>
    <name type="common">Sea louse</name>
    <dbReference type="NCBI Taxonomy" id="217165"/>
    <lineage>
        <taxon>Eukaryota</taxon>
        <taxon>Metazoa</taxon>
        <taxon>Ecdysozoa</taxon>
        <taxon>Arthropoda</taxon>
        <taxon>Crustacea</taxon>
        <taxon>Multicrustacea</taxon>
        <taxon>Hexanauplia</taxon>
        <taxon>Copepoda</taxon>
        <taxon>Siphonostomatoida</taxon>
        <taxon>Caligidae</taxon>
        <taxon>Caligus</taxon>
    </lineage>
</organism>
<dbReference type="AlphaFoldDB" id="A0A7T8KCH7"/>
<proteinExistence type="predicted"/>
<feature type="compositionally biased region" description="Basic and acidic residues" evidence="1">
    <location>
        <begin position="1"/>
        <end position="12"/>
    </location>
</feature>
<keyword evidence="3" id="KW-1185">Reference proteome</keyword>
<sequence>MRQKVKELRGNVDKTPICPNNVQQNPQVHEDSLKVDLQPQICLTCVWQNPRTHWRGSCNPKTPRLCLAEPEGPLAEDL</sequence>
<accession>A0A7T8KCH7</accession>
<dbReference type="EMBL" id="CP045893">
    <property type="protein sequence ID" value="QQP53387.1"/>
    <property type="molecule type" value="Genomic_DNA"/>
</dbReference>